<keyword evidence="3" id="KW-0597">Phosphoprotein</keyword>
<evidence type="ECO:0000256" key="4">
    <source>
        <dbReference type="ARBA" id="ARBA00022679"/>
    </source>
</evidence>
<dbReference type="InterPro" id="IPR011495">
    <property type="entry name" value="Sig_transdc_His_kin_sub2_dim/P"/>
</dbReference>
<organism evidence="10 11">
    <name type="scientific">Lysinibacillus piscis</name>
    <dbReference type="NCBI Taxonomy" id="2518931"/>
    <lineage>
        <taxon>Bacteria</taxon>
        <taxon>Bacillati</taxon>
        <taxon>Bacillota</taxon>
        <taxon>Bacilli</taxon>
        <taxon>Bacillales</taxon>
        <taxon>Bacillaceae</taxon>
        <taxon>Lysinibacillus</taxon>
    </lineage>
</organism>
<dbReference type="Proteomes" id="UP001065593">
    <property type="component" value="Unassembled WGS sequence"/>
</dbReference>
<dbReference type="Pfam" id="PF02518">
    <property type="entry name" value="HATPase_c"/>
    <property type="match status" value="1"/>
</dbReference>
<dbReference type="InterPro" id="IPR022066">
    <property type="entry name" value="PdtaS_GAF"/>
</dbReference>
<dbReference type="Pfam" id="PF07568">
    <property type="entry name" value="HisKA_2"/>
    <property type="match status" value="1"/>
</dbReference>
<evidence type="ECO:0000256" key="5">
    <source>
        <dbReference type="ARBA" id="ARBA00022741"/>
    </source>
</evidence>
<dbReference type="Gene3D" id="3.30.565.10">
    <property type="entry name" value="Histidine kinase-like ATPase, C-terminal domain"/>
    <property type="match status" value="1"/>
</dbReference>
<evidence type="ECO:0000256" key="3">
    <source>
        <dbReference type="ARBA" id="ARBA00022553"/>
    </source>
</evidence>
<evidence type="ECO:0000313" key="11">
    <source>
        <dbReference type="Proteomes" id="UP001065593"/>
    </source>
</evidence>
<keyword evidence="6" id="KW-0418">Kinase</keyword>
<dbReference type="EC" id="2.7.13.3" evidence="2"/>
<dbReference type="SUPFAM" id="SSF55874">
    <property type="entry name" value="ATPase domain of HSP90 chaperone/DNA topoisomerase II/histidine kinase"/>
    <property type="match status" value="1"/>
</dbReference>
<comment type="caution">
    <text evidence="10">The sequence shown here is derived from an EMBL/GenBank/DDBJ whole genome shotgun (WGS) entry which is preliminary data.</text>
</comment>
<gene>
    <name evidence="10" type="ORF">LYSBPC_02920</name>
</gene>
<reference evidence="10" key="1">
    <citation type="submission" date="2022-08" db="EMBL/GenBank/DDBJ databases">
        <title>Draft genome sequence of Lysinibacillus sp. strain KH24.</title>
        <authorList>
            <person name="Kanbe H."/>
            <person name="Itoh H."/>
        </authorList>
    </citation>
    <scope>NUCLEOTIDE SEQUENCE</scope>
    <source>
        <strain evidence="10">KH24</strain>
    </source>
</reference>
<comment type="catalytic activity">
    <reaction evidence="1">
        <text>ATP + protein L-histidine = ADP + protein N-phospho-L-histidine.</text>
        <dbReference type="EC" id="2.7.13.3"/>
    </reaction>
</comment>
<dbReference type="InterPro" id="IPR005467">
    <property type="entry name" value="His_kinase_dom"/>
</dbReference>
<sequence>MLTEMVDLRQFSNLSHGQREIILGVARNLQLIADLSQADVFINCLLEDGDAALVVAEAKPTTVPSLYQKSMVGHITVEEMEPGVFFCLQTGKPVASSRGITAERGVMRQDIVPIKDEQGTTIAALIKESNISEVVENKKTMAKLLTIHDNEEKQRVLQAMAIQEIHHRVKNNLQVIASLLRLQMRRFSSAEVMAIFHDSIARISSMALVHDYLAQARTDEADIKWLITEVTTLLVSSSIIPGQDITVSVEGESVYCPSNQATVIVMIVNELVQNSIKHAFPTKRDGAITIQIKTIKQMMTITVIDNGCGIDDSFSLNHSASLGLQLVEMLVGEKLQGVFSFQPSIEGTRAFLTFPANQLK</sequence>
<evidence type="ECO:0000256" key="7">
    <source>
        <dbReference type="ARBA" id="ARBA00022840"/>
    </source>
</evidence>
<evidence type="ECO:0000259" key="9">
    <source>
        <dbReference type="PROSITE" id="PS50109"/>
    </source>
</evidence>
<keyword evidence="4" id="KW-0808">Transferase</keyword>
<evidence type="ECO:0000256" key="6">
    <source>
        <dbReference type="ARBA" id="ARBA00022777"/>
    </source>
</evidence>
<proteinExistence type="predicted"/>
<dbReference type="InterPro" id="IPR036890">
    <property type="entry name" value="HATPase_C_sf"/>
</dbReference>
<evidence type="ECO:0000256" key="1">
    <source>
        <dbReference type="ARBA" id="ARBA00000085"/>
    </source>
</evidence>
<accession>A0ABQ5NFJ9</accession>
<keyword evidence="7" id="KW-0067">ATP-binding</keyword>
<dbReference type="Gene3D" id="3.30.450.280">
    <property type="entry name" value="GAF domain"/>
    <property type="match status" value="1"/>
</dbReference>
<dbReference type="PANTHER" id="PTHR41523:SF8">
    <property type="entry name" value="ETHYLENE RESPONSE SENSOR PROTEIN"/>
    <property type="match status" value="1"/>
</dbReference>
<feature type="domain" description="Histidine kinase" evidence="9">
    <location>
        <begin position="164"/>
        <end position="358"/>
    </location>
</feature>
<dbReference type="InterPro" id="IPR003594">
    <property type="entry name" value="HATPase_dom"/>
</dbReference>
<dbReference type="RefSeq" id="WP_264986895.1">
    <property type="nucleotide sequence ID" value="NZ_BRZA01000001.1"/>
</dbReference>
<keyword evidence="8" id="KW-0902">Two-component regulatory system</keyword>
<evidence type="ECO:0000256" key="2">
    <source>
        <dbReference type="ARBA" id="ARBA00012438"/>
    </source>
</evidence>
<dbReference type="Pfam" id="PF12282">
    <property type="entry name" value="GAF_PdtaS"/>
    <property type="match status" value="1"/>
</dbReference>
<dbReference type="SMART" id="SM00387">
    <property type="entry name" value="HATPase_c"/>
    <property type="match status" value="1"/>
</dbReference>
<keyword evidence="11" id="KW-1185">Reference proteome</keyword>
<dbReference type="PANTHER" id="PTHR41523">
    <property type="entry name" value="TWO-COMPONENT SYSTEM SENSOR PROTEIN"/>
    <property type="match status" value="1"/>
</dbReference>
<evidence type="ECO:0000256" key="8">
    <source>
        <dbReference type="ARBA" id="ARBA00023012"/>
    </source>
</evidence>
<dbReference type="EMBL" id="BRZA01000001">
    <property type="protein sequence ID" value="GLC87165.1"/>
    <property type="molecule type" value="Genomic_DNA"/>
</dbReference>
<evidence type="ECO:0000313" key="10">
    <source>
        <dbReference type="EMBL" id="GLC87165.1"/>
    </source>
</evidence>
<dbReference type="PROSITE" id="PS50109">
    <property type="entry name" value="HIS_KIN"/>
    <property type="match status" value="1"/>
</dbReference>
<dbReference type="InterPro" id="IPR038424">
    <property type="entry name" value="H_kinase_PdtaS_GAF_sf"/>
</dbReference>
<keyword evidence="5" id="KW-0547">Nucleotide-binding</keyword>
<name>A0ABQ5NFJ9_9BACI</name>
<protein>
    <recommendedName>
        <fullName evidence="2">histidine kinase</fullName>
        <ecNumber evidence="2">2.7.13.3</ecNumber>
    </recommendedName>
</protein>